<feature type="domain" description="Protein kinase" evidence="10">
    <location>
        <begin position="14"/>
        <end position="277"/>
    </location>
</feature>
<keyword evidence="9" id="KW-0472">Membrane</keyword>
<dbReference type="PROSITE" id="PS50011">
    <property type="entry name" value="PROTEIN_KINASE_DOM"/>
    <property type="match status" value="1"/>
</dbReference>
<feature type="compositionally biased region" description="Low complexity" evidence="8">
    <location>
        <begin position="410"/>
        <end position="431"/>
    </location>
</feature>
<comment type="similarity">
    <text evidence="1">Belongs to the protein kinase superfamily. NEK Ser/Thr protein kinase family. NIMA subfamily.</text>
</comment>
<organism evidence="11 12">
    <name type="scientific">Dictyobacter formicarum</name>
    <dbReference type="NCBI Taxonomy" id="2778368"/>
    <lineage>
        <taxon>Bacteria</taxon>
        <taxon>Bacillati</taxon>
        <taxon>Chloroflexota</taxon>
        <taxon>Ktedonobacteria</taxon>
        <taxon>Ktedonobacterales</taxon>
        <taxon>Dictyobacteraceae</taxon>
        <taxon>Dictyobacter</taxon>
    </lineage>
</organism>
<keyword evidence="5" id="KW-0418">Kinase</keyword>
<evidence type="ECO:0000256" key="8">
    <source>
        <dbReference type="SAM" id="MobiDB-lite"/>
    </source>
</evidence>
<dbReference type="Pfam" id="PF00069">
    <property type="entry name" value="Pkinase"/>
    <property type="match status" value="1"/>
</dbReference>
<dbReference type="PROSITE" id="PS00108">
    <property type="entry name" value="PROTEIN_KINASE_ST"/>
    <property type="match status" value="1"/>
</dbReference>
<keyword evidence="9" id="KW-1133">Transmembrane helix</keyword>
<proteinExistence type="inferred from homology"/>
<sequence length="587" mass="63631">MQEFPKGKIVRDRYVIEDLLGQGGFGAVYRVRDRRVKGNVFALKEVESLEWRQRENFLFEGEVLRRLDHPALPRVYRVFEKPEHDRICILMDYVAGPNLEQLRSEQPGKRFELHQVMQMMAPIASAISYLHNQQPPIIHRDIKPSNIIIPTSGESAVLVDFGIAKEYNQDATTTAIRHCSPGYGAPEQYVSGTETRTDIYGFGATLYTLLSGAIPIDALYRITRLSVNRADPLVPIGEIVPDIPPDFAAAIHRSLAINSSDRFATVNDFWQALEATVQQPETLSDQPANPVPVQEAEAQPALVPAILPASGRLEHSSAVSTASDPGRHNDFIETEDLPVSSEPTEADVHLPSPQPPRRRRKTGLIILIIALLLLLGGGGGAMAWFNLIPRPGHAPSTTTQHTPVAQKTVAPTATPTSTATPVPTSVPTHAPTQPPANFPTIASAYNGSIHNTPASVDSTMSLTGMRQQQGTIHGHLALGPGLQGDGDFTGQVTRDKKIQFLVSSYAGHLPLFFQGQIQGDGSISGSYCSYQNNQCNNGNGGYGSWQVRPNVSSSGSLVPSTTSGQATLASGRPEAEIWTGFRCLAKL</sequence>
<feature type="region of interest" description="Disordered" evidence="8">
    <location>
        <begin position="314"/>
        <end position="357"/>
    </location>
</feature>
<dbReference type="InterPro" id="IPR008271">
    <property type="entry name" value="Ser/Thr_kinase_AS"/>
</dbReference>
<keyword evidence="12" id="KW-1185">Reference proteome</keyword>
<dbReference type="CDD" id="cd14014">
    <property type="entry name" value="STKc_PknB_like"/>
    <property type="match status" value="1"/>
</dbReference>
<evidence type="ECO:0000259" key="10">
    <source>
        <dbReference type="PROSITE" id="PS50011"/>
    </source>
</evidence>
<evidence type="ECO:0000256" key="1">
    <source>
        <dbReference type="ARBA" id="ARBA00010886"/>
    </source>
</evidence>
<evidence type="ECO:0000256" key="2">
    <source>
        <dbReference type="ARBA" id="ARBA00012513"/>
    </source>
</evidence>
<evidence type="ECO:0000256" key="6">
    <source>
        <dbReference type="ARBA" id="ARBA00022840"/>
    </source>
</evidence>
<comment type="caution">
    <text evidence="11">The sequence shown here is derived from an EMBL/GenBank/DDBJ whole genome shotgun (WGS) entry which is preliminary data.</text>
</comment>
<dbReference type="SMART" id="SM00220">
    <property type="entry name" value="S_TKc"/>
    <property type="match status" value="1"/>
</dbReference>
<keyword evidence="9" id="KW-0812">Transmembrane</keyword>
<dbReference type="PANTHER" id="PTHR43671">
    <property type="entry name" value="SERINE/THREONINE-PROTEIN KINASE NEK"/>
    <property type="match status" value="1"/>
</dbReference>
<dbReference type="EC" id="2.7.11.1" evidence="2"/>
<keyword evidence="4 7" id="KW-0547">Nucleotide-binding</keyword>
<evidence type="ECO:0000256" key="5">
    <source>
        <dbReference type="ARBA" id="ARBA00022777"/>
    </source>
</evidence>
<evidence type="ECO:0000313" key="12">
    <source>
        <dbReference type="Proteomes" id="UP000635565"/>
    </source>
</evidence>
<dbReference type="InterPro" id="IPR017441">
    <property type="entry name" value="Protein_kinase_ATP_BS"/>
</dbReference>
<evidence type="ECO:0000313" key="11">
    <source>
        <dbReference type="EMBL" id="GHO86218.1"/>
    </source>
</evidence>
<protein>
    <recommendedName>
        <fullName evidence="2">non-specific serine/threonine protein kinase</fullName>
        <ecNumber evidence="2">2.7.11.1</ecNumber>
    </recommendedName>
</protein>
<feature type="region of interest" description="Disordered" evidence="8">
    <location>
        <begin position="410"/>
        <end position="434"/>
    </location>
</feature>
<dbReference type="Proteomes" id="UP000635565">
    <property type="component" value="Unassembled WGS sequence"/>
</dbReference>
<dbReference type="EMBL" id="BNJJ01000011">
    <property type="protein sequence ID" value="GHO86218.1"/>
    <property type="molecule type" value="Genomic_DNA"/>
</dbReference>
<keyword evidence="3" id="KW-0808">Transferase</keyword>
<evidence type="ECO:0000256" key="7">
    <source>
        <dbReference type="PROSITE-ProRule" id="PRU10141"/>
    </source>
</evidence>
<dbReference type="RefSeq" id="WP_201363869.1">
    <property type="nucleotide sequence ID" value="NZ_BNJJ01000011.1"/>
</dbReference>
<reference evidence="11 12" key="1">
    <citation type="journal article" date="2021" name="Int. J. Syst. Evol. Microbiol.">
        <title>Reticulibacter mediterranei gen. nov., sp. nov., within the new family Reticulibacteraceae fam. nov., and Ktedonospora formicarum gen. nov., sp. nov., Ktedonobacter robiniae sp. nov., Dictyobacter formicarum sp. nov. and Dictyobacter arantiisoli sp. nov., belonging to the class Ktedonobacteria.</title>
        <authorList>
            <person name="Yabe S."/>
            <person name="Zheng Y."/>
            <person name="Wang C.M."/>
            <person name="Sakai Y."/>
            <person name="Abe K."/>
            <person name="Yokota A."/>
            <person name="Donadio S."/>
            <person name="Cavaletti L."/>
            <person name="Monciardini P."/>
        </authorList>
    </citation>
    <scope>NUCLEOTIDE SEQUENCE [LARGE SCALE GENOMIC DNA]</scope>
    <source>
        <strain evidence="11 12">SOSP1-9</strain>
    </source>
</reference>
<dbReference type="Gene3D" id="1.10.510.10">
    <property type="entry name" value="Transferase(Phosphotransferase) domain 1"/>
    <property type="match status" value="1"/>
</dbReference>
<evidence type="ECO:0000256" key="3">
    <source>
        <dbReference type="ARBA" id="ARBA00022679"/>
    </source>
</evidence>
<dbReference type="SUPFAM" id="SSF56112">
    <property type="entry name" value="Protein kinase-like (PK-like)"/>
    <property type="match status" value="1"/>
</dbReference>
<evidence type="ECO:0000256" key="4">
    <source>
        <dbReference type="ARBA" id="ARBA00022741"/>
    </source>
</evidence>
<dbReference type="InterPro" id="IPR011009">
    <property type="entry name" value="Kinase-like_dom_sf"/>
</dbReference>
<dbReference type="InterPro" id="IPR000719">
    <property type="entry name" value="Prot_kinase_dom"/>
</dbReference>
<dbReference type="Gene3D" id="3.30.200.20">
    <property type="entry name" value="Phosphorylase Kinase, domain 1"/>
    <property type="match status" value="1"/>
</dbReference>
<dbReference type="InterPro" id="IPR050660">
    <property type="entry name" value="NEK_Ser/Thr_kinase"/>
</dbReference>
<name>A0ABQ3VK75_9CHLR</name>
<keyword evidence="6 7" id="KW-0067">ATP-binding</keyword>
<accession>A0ABQ3VK75</accession>
<dbReference type="PROSITE" id="PS00107">
    <property type="entry name" value="PROTEIN_KINASE_ATP"/>
    <property type="match status" value="1"/>
</dbReference>
<dbReference type="PANTHER" id="PTHR43671:SF13">
    <property type="entry name" value="SERINE_THREONINE-PROTEIN KINASE NEK2"/>
    <property type="match status" value="1"/>
</dbReference>
<evidence type="ECO:0000256" key="9">
    <source>
        <dbReference type="SAM" id="Phobius"/>
    </source>
</evidence>
<gene>
    <name evidence="11" type="ORF">KSZ_42240</name>
</gene>
<feature type="binding site" evidence="7">
    <location>
        <position position="44"/>
    </location>
    <ligand>
        <name>ATP</name>
        <dbReference type="ChEBI" id="CHEBI:30616"/>
    </ligand>
</feature>
<feature type="transmembrane region" description="Helical" evidence="9">
    <location>
        <begin position="364"/>
        <end position="385"/>
    </location>
</feature>